<evidence type="ECO:0000313" key="1">
    <source>
        <dbReference type="EMBL" id="KAI6661185.1"/>
    </source>
</evidence>
<evidence type="ECO:0000313" key="2">
    <source>
        <dbReference type="Proteomes" id="UP001165289"/>
    </source>
</evidence>
<reference evidence="1 2" key="1">
    <citation type="journal article" date="2023" name="BMC Biol.">
        <title>The compact genome of the sponge Oopsacas minuta (Hexactinellida) is lacking key metazoan core genes.</title>
        <authorList>
            <person name="Santini S."/>
            <person name="Schenkelaars Q."/>
            <person name="Jourda C."/>
            <person name="Duchesne M."/>
            <person name="Belahbib H."/>
            <person name="Rocher C."/>
            <person name="Selva M."/>
            <person name="Riesgo A."/>
            <person name="Vervoort M."/>
            <person name="Leys S.P."/>
            <person name="Kodjabachian L."/>
            <person name="Le Bivic A."/>
            <person name="Borchiellini C."/>
            <person name="Claverie J.M."/>
            <person name="Renard E."/>
        </authorList>
    </citation>
    <scope>NUCLEOTIDE SEQUENCE [LARGE SCALE GENOMIC DNA]</scope>
    <source>
        <strain evidence="1">SPO-2</strain>
    </source>
</reference>
<gene>
    <name evidence="1" type="ORF">LOD99_10164</name>
</gene>
<proteinExistence type="predicted"/>
<dbReference type="EMBL" id="JAKMXF010000020">
    <property type="protein sequence ID" value="KAI6661185.1"/>
    <property type="molecule type" value="Genomic_DNA"/>
</dbReference>
<comment type="caution">
    <text evidence="1">The sequence shown here is derived from an EMBL/GenBank/DDBJ whole genome shotgun (WGS) entry which is preliminary data.</text>
</comment>
<accession>A0AAV7KJR5</accession>
<keyword evidence="2" id="KW-1185">Reference proteome</keyword>
<dbReference type="AlphaFoldDB" id="A0AAV7KJR5"/>
<sequence>MSLTSKRFLNLARSQFTCEESEKLFASTEVCIKFSFCCGEGKVVLPHSDTPLELLTHILTATGKIASEFRSNIVPIIQVLCFVISELTLITNWPTLSLVSIRSVYMG</sequence>
<dbReference type="Proteomes" id="UP001165289">
    <property type="component" value="Unassembled WGS sequence"/>
</dbReference>
<name>A0AAV7KJR5_9METZ</name>
<protein>
    <submittedName>
        <fullName evidence="1">Uncharacterized protein</fullName>
    </submittedName>
</protein>
<organism evidence="1 2">
    <name type="scientific">Oopsacas minuta</name>
    <dbReference type="NCBI Taxonomy" id="111878"/>
    <lineage>
        <taxon>Eukaryota</taxon>
        <taxon>Metazoa</taxon>
        <taxon>Porifera</taxon>
        <taxon>Hexactinellida</taxon>
        <taxon>Hexasterophora</taxon>
        <taxon>Lyssacinosida</taxon>
        <taxon>Leucopsacidae</taxon>
        <taxon>Oopsacas</taxon>
    </lineage>
</organism>